<reference evidence="3" key="1">
    <citation type="journal article" date="2019" name="Int. J. Syst. Evol. Microbiol.">
        <title>The Global Catalogue of Microorganisms (GCM) 10K type strain sequencing project: providing services to taxonomists for standard genome sequencing and annotation.</title>
        <authorList>
            <consortium name="The Broad Institute Genomics Platform"/>
            <consortium name="The Broad Institute Genome Sequencing Center for Infectious Disease"/>
            <person name="Wu L."/>
            <person name="Ma J."/>
        </authorList>
    </citation>
    <scope>NUCLEOTIDE SEQUENCE [LARGE SCALE GENOMIC DNA]</scope>
    <source>
        <strain evidence="3">CGMCC 4.1469</strain>
    </source>
</reference>
<keyword evidence="1" id="KW-0812">Transmembrane</keyword>
<accession>A0ABW0KPE4</accession>
<evidence type="ECO:0008006" key="4">
    <source>
        <dbReference type="Google" id="ProtNLM"/>
    </source>
</evidence>
<feature type="transmembrane region" description="Helical" evidence="1">
    <location>
        <begin position="204"/>
        <end position="223"/>
    </location>
</feature>
<evidence type="ECO:0000313" key="2">
    <source>
        <dbReference type="EMBL" id="MFC5454796.1"/>
    </source>
</evidence>
<feature type="transmembrane region" description="Helical" evidence="1">
    <location>
        <begin position="121"/>
        <end position="141"/>
    </location>
</feature>
<feature type="transmembrane region" description="Helical" evidence="1">
    <location>
        <begin position="91"/>
        <end position="109"/>
    </location>
</feature>
<name>A0ABW0KPE4_9BACT</name>
<gene>
    <name evidence="2" type="ORF">ACFQDI_08035</name>
</gene>
<evidence type="ECO:0000256" key="1">
    <source>
        <dbReference type="SAM" id="Phobius"/>
    </source>
</evidence>
<keyword evidence="3" id="KW-1185">Reference proteome</keyword>
<keyword evidence="1" id="KW-0472">Membrane</keyword>
<sequence length="487" mass="53862">MDWTDWQRVLKWRALEESDADGVLVNAERRREATAHSRAGLTSEDITGDVLEERSESFLDKRAEWLEREAVGWRGELIRVLELLCVPQGRWSWALAGWALALVIGYWFADLGQSGEFNLLALPLVGLLAWNAVVIVLGMLCEFMPASAVAGRGGWVAEFLAHGISRMARSSGAAAGGVAEAVRSRYEELAWPLAWRRLQMRLRMWLHVAAALLALGGAAALYARGWSHEYRAVWESTLLGEPEAAVFFESLFTPASKVLRVPVPSEQIPGMHRTLGKVEKPAPALAWIHLYSGTLLVLIVLPRLLLAALGAARCSRVVSQPARALNWGGYLRSLLRAVEGGSERIQVLVHAIEPTVSHREVWDRGVRERFGGMARAEYVRIPAGEEDEFAAAWQPVSASLVMLFSMATTPEAEVQRRLISDVRQRLLTRHAEPELIVLLDGTSLAGRWSPEKIAGREQLWSQMVEGLASEVIVAVRKESARAKSPVS</sequence>
<evidence type="ECO:0000313" key="3">
    <source>
        <dbReference type="Proteomes" id="UP001596052"/>
    </source>
</evidence>
<proteinExistence type="predicted"/>
<feature type="transmembrane region" description="Helical" evidence="1">
    <location>
        <begin position="284"/>
        <end position="306"/>
    </location>
</feature>
<comment type="caution">
    <text evidence="2">The sequence shown here is derived from an EMBL/GenBank/DDBJ whole genome shotgun (WGS) entry which is preliminary data.</text>
</comment>
<keyword evidence="1" id="KW-1133">Transmembrane helix</keyword>
<dbReference type="EMBL" id="JBHSMQ010000002">
    <property type="protein sequence ID" value="MFC5454796.1"/>
    <property type="molecule type" value="Genomic_DNA"/>
</dbReference>
<protein>
    <recommendedName>
        <fullName evidence="4">DUF2868 domain-containing protein</fullName>
    </recommendedName>
</protein>
<organism evidence="2 3">
    <name type="scientific">Prosthecobacter fluviatilis</name>
    <dbReference type="NCBI Taxonomy" id="445931"/>
    <lineage>
        <taxon>Bacteria</taxon>
        <taxon>Pseudomonadati</taxon>
        <taxon>Verrucomicrobiota</taxon>
        <taxon>Verrucomicrobiia</taxon>
        <taxon>Verrucomicrobiales</taxon>
        <taxon>Verrucomicrobiaceae</taxon>
        <taxon>Prosthecobacter</taxon>
    </lineage>
</organism>
<dbReference type="RefSeq" id="WP_377165245.1">
    <property type="nucleotide sequence ID" value="NZ_JBHSMQ010000002.1"/>
</dbReference>
<dbReference type="Proteomes" id="UP001596052">
    <property type="component" value="Unassembled WGS sequence"/>
</dbReference>